<protein>
    <submittedName>
        <fullName evidence="2">Uncharacterized protein</fullName>
    </submittedName>
</protein>
<evidence type="ECO:0000313" key="3">
    <source>
        <dbReference type="Proteomes" id="UP000266723"/>
    </source>
</evidence>
<reference evidence="2 3" key="1">
    <citation type="journal article" date="2020" name="BMC Genomics">
        <title>Intraspecific diversification of the crop wild relative Brassica cretica Lam. using demographic model selection.</title>
        <authorList>
            <person name="Kioukis A."/>
            <person name="Michalopoulou V.A."/>
            <person name="Briers L."/>
            <person name="Pirintsos S."/>
            <person name="Studholme D.J."/>
            <person name="Pavlidis P."/>
            <person name="Sarris P.F."/>
        </authorList>
    </citation>
    <scope>NUCLEOTIDE SEQUENCE [LARGE SCALE GENOMIC DNA]</scope>
    <source>
        <strain evidence="3">cv. PFS-1207/04</strain>
    </source>
</reference>
<name>A0ABQ7E9J8_BRACR</name>
<proteinExistence type="predicted"/>
<dbReference type="Proteomes" id="UP000266723">
    <property type="component" value="Unassembled WGS sequence"/>
</dbReference>
<evidence type="ECO:0000256" key="1">
    <source>
        <dbReference type="SAM" id="MobiDB-lite"/>
    </source>
</evidence>
<organism evidence="2 3">
    <name type="scientific">Brassica cretica</name>
    <name type="common">Mustard</name>
    <dbReference type="NCBI Taxonomy" id="69181"/>
    <lineage>
        <taxon>Eukaryota</taxon>
        <taxon>Viridiplantae</taxon>
        <taxon>Streptophyta</taxon>
        <taxon>Embryophyta</taxon>
        <taxon>Tracheophyta</taxon>
        <taxon>Spermatophyta</taxon>
        <taxon>Magnoliopsida</taxon>
        <taxon>eudicotyledons</taxon>
        <taxon>Gunneridae</taxon>
        <taxon>Pentapetalae</taxon>
        <taxon>rosids</taxon>
        <taxon>malvids</taxon>
        <taxon>Brassicales</taxon>
        <taxon>Brassicaceae</taxon>
        <taxon>Brassiceae</taxon>
        <taxon>Brassica</taxon>
    </lineage>
</organism>
<feature type="region of interest" description="Disordered" evidence="1">
    <location>
        <begin position="1"/>
        <end position="43"/>
    </location>
</feature>
<evidence type="ECO:0000313" key="2">
    <source>
        <dbReference type="EMBL" id="KAF3593682.1"/>
    </source>
</evidence>
<sequence>MTGFRLREPEGRLGTGLETTFLGPGGLPGSGEPSTSSTLGSVETGSSLEAMGILSLEFDPGVLCLC</sequence>
<feature type="compositionally biased region" description="Basic and acidic residues" evidence="1">
    <location>
        <begin position="1"/>
        <end position="11"/>
    </location>
</feature>
<comment type="caution">
    <text evidence="2">The sequence shown here is derived from an EMBL/GenBank/DDBJ whole genome shotgun (WGS) entry which is preliminary data.</text>
</comment>
<keyword evidence="3" id="KW-1185">Reference proteome</keyword>
<accession>A0ABQ7E9J8</accession>
<gene>
    <name evidence="2" type="ORF">DY000_02026126</name>
</gene>
<dbReference type="EMBL" id="QGKV02000299">
    <property type="protein sequence ID" value="KAF3593682.1"/>
    <property type="molecule type" value="Genomic_DNA"/>
</dbReference>
<feature type="compositionally biased region" description="Low complexity" evidence="1">
    <location>
        <begin position="30"/>
        <end position="41"/>
    </location>
</feature>